<dbReference type="Gene3D" id="3.40.30.10">
    <property type="entry name" value="Glutaredoxin"/>
    <property type="match status" value="1"/>
</dbReference>
<evidence type="ECO:0000313" key="2">
    <source>
        <dbReference type="EMBL" id="TGK15202.1"/>
    </source>
</evidence>
<accession>A0A4R9GM09</accession>
<dbReference type="SUPFAM" id="SSF52833">
    <property type="entry name" value="Thioredoxin-like"/>
    <property type="match status" value="1"/>
</dbReference>
<dbReference type="InterPro" id="IPR004879">
    <property type="entry name" value="Ssp411-like_TRX"/>
</dbReference>
<dbReference type="EMBL" id="RQEV01000017">
    <property type="protein sequence ID" value="TGK15202.1"/>
    <property type="molecule type" value="Genomic_DNA"/>
</dbReference>
<dbReference type="InterPro" id="IPR024705">
    <property type="entry name" value="Ssp411"/>
</dbReference>
<proteinExistence type="predicted"/>
<dbReference type="Proteomes" id="UP000297855">
    <property type="component" value="Unassembled WGS sequence"/>
</dbReference>
<evidence type="ECO:0000259" key="1">
    <source>
        <dbReference type="Pfam" id="PF03190"/>
    </source>
</evidence>
<reference evidence="2" key="1">
    <citation type="journal article" date="2019" name="PLoS Negl. Trop. Dis.">
        <title>Revisiting the worldwide diversity of Leptospira species in the environment.</title>
        <authorList>
            <person name="Vincent A.T."/>
            <person name="Schiettekatte O."/>
            <person name="Bourhy P."/>
            <person name="Veyrier F.J."/>
            <person name="Picardeau M."/>
        </authorList>
    </citation>
    <scope>NUCLEOTIDE SEQUENCE [LARGE SCALE GENOMIC DNA]</scope>
    <source>
        <strain evidence="2">SCS5</strain>
    </source>
</reference>
<dbReference type="GO" id="GO:0005975">
    <property type="term" value="P:carbohydrate metabolic process"/>
    <property type="evidence" value="ECO:0007669"/>
    <property type="project" value="InterPro"/>
</dbReference>
<organism evidence="2 3">
    <name type="scientific">Leptospira fluminis</name>
    <dbReference type="NCBI Taxonomy" id="2484979"/>
    <lineage>
        <taxon>Bacteria</taxon>
        <taxon>Pseudomonadati</taxon>
        <taxon>Spirochaetota</taxon>
        <taxon>Spirochaetia</taxon>
        <taxon>Leptospirales</taxon>
        <taxon>Leptospiraceae</taxon>
        <taxon>Leptospira</taxon>
    </lineage>
</organism>
<dbReference type="RefSeq" id="WP_135814577.1">
    <property type="nucleotide sequence ID" value="NZ_RQEV01000017.1"/>
</dbReference>
<name>A0A4R9GM09_9LEPT</name>
<feature type="domain" description="Spermatogenesis-associated protein 20-like TRX" evidence="1">
    <location>
        <begin position="9"/>
        <end position="169"/>
    </location>
</feature>
<gene>
    <name evidence="2" type="ORF">EHO61_16080</name>
</gene>
<dbReference type="SUPFAM" id="SSF48208">
    <property type="entry name" value="Six-hairpin glycosidases"/>
    <property type="match status" value="1"/>
</dbReference>
<dbReference type="PIRSF" id="PIRSF006402">
    <property type="entry name" value="UCP006402_thioredoxin"/>
    <property type="match status" value="1"/>
</dbReference>
<sequence length="693" mass="79605">MDRTPKKLNRLASEKSPYLLQHSTNPVDWFPWGSEAFEKAKAENKLVFLSIGYATCHWCHVMEKESFEDRATADVLNEYFISVKVDREERPDVDRIYMDALHAMNQQGGWPLNLFLTPEGKPITGGTYFPPIPKYGKKSFTEVLRILSDLWKEKAEELLEASEELAQFLKDSEETKALHRREDLSLPERSVFENCFRMYDRFYDPDFAGFRTSGNNKFPPSMGLSFLLRFHKSAGESKALEMVEETLTAMKKGGIYDQIGGGLCRYSTDYKWLVPHFEKMLYDNSLFLEALVECFQVTGDEKYKEAAYDVLEYLFRDMKLHGGGISSAEDADSEGEEGLFYIWSRKEFHEVCGSDAKLLEEFWNVTDTGNFENSNILHETFRVNFARKHGLEPEELNEIVERSRKKLLERRSSRIRPLLDDKVLLSWNCLFVKAATKAALAFGDGELLGEAEESFHFLERKLIREDGRLLRRYREGEARFLGYSTDYAEFILASLFLFQAGKGLRYLNLALRYSEEAVRLFRTPAGVFFDTGSDAEDLLLRRSVDGYDGVEPSANSSFALAFTLLAKMGIESEKHGKYADSIFSYFKKELETTPMNYPYMLSAYWLRSVSSRELAIVYSAKEELLPFWKGIGSLFLPDLVLVWATDKEAEELGEKTSLLTGRVSEGGVRAYLCRDFSCELPVSKWENLKDKLA</sequence>
<dbReference type="PANTHER" id="PTHR42899">
    <property type="entry name" value="SPERMATOGENESIS-ASSOCIATED PROTEIN 20"/>
    <property type="match status" value="1"/>
</dbReference>
<evidence type="ECO:0000313" key="3">
    <source>
        <dbReference type="Proteomes" id="UP000297855"/>
    </source>
</evidence>
<comment type="caution">
    <text evidence="2">The sequence shown here is derived from an EMBL/GenBank/DDBJ whole genome shotgun (WGS) entry which is preliminary data.</text>
</comment>
<dbReference type="PANTHER" id="PTHR42899:SF1">
    <property type="entry name" value="SPERMATOGENESIS-ASSOCIATED PROTEIN 20"/>
    <property type="match status" value="1"/>
</dbReference>
<dbReference type="InterPro" id="IPR008928">
    <property type="entry name" value="6-hairpin_glycosidase_sf"/>
</dbReference>
<dbReference type="OrthoDB" id="9762614at2"/>
<protein>
    <submittedName>
        <fullName evidence="2">Thioredoxin domain-containing protein</fullName>
    </submittedName>
</protein>
<keyword evidence="3" id="KW-1185">Reference proteome</keyword>
<dbReference type="AlphaFoldDB" id="A0A4R9GM09"/>
<dbReference type="InterPro" id="IPR036249">
    <property type="entry name" value="Thioredoxin-like_sf"/>
</dbReference>
<dbReference type="Pfam" id="PF03190">
    <property type="entry name" value="Thioredox_DsbH"/>
    <property type="match status" value="1"/>
</dbReference>
<dbReference type="CDD" id="cd02955">
    <property type="entry name" value="SSP411"/>
    <property type="match status" value="1"/>
</dbReference>